<keyword evidence="2" id="KW-0067">ATP-binding</keyword>
<evidence type="ECO:0000259" key="8">
    <source>
        <dbReference type="PROSITE" id="PS50045"/>
    </source>
</evidence>
<comment type="caution">
    <text evidence="11">The sequence shown here is derived from an EMBL/GenBank/DDBJ whole genome shotgun (WGS) entry which is preliminary data.</text>
</comment>
<dbReference type="Pfam" id="PF13426">
    <property type="entry name" value="PAS_9"/>
    <property type="match status" value="1"/>
</dbReference>
<dbReference type="NCBIfam" id="TIGR00229">
    <property type="entry name" value="sensory_box"/>
    <property type="match status" value="1"/>
</dbReference>
<dbReference type="AlphaFoldDB" id="A0A916WZU9"/>
<evidence type="ECO:0000313" key="11">
    <source>
        <dbReference type="EMBL" id="GGB45500.1"/>
    </source>
</evidence>
<reference evidence="11" key="1">
    <citation type="journal article" date="2014" name="Int. J. Syst. Evol. Microbiol.">
        <title>Complete genome sequence of Corynebacterium casei LMG S-19264T (=DSM 44701T), isolated from a smear-ripened cheese.</title>
        <authorList>
            <consortium name="US DOE Joint Genome Institute (JGI-PGF)"/>
            <person name="Walter F."/>
            <person name="Albersmeier A."/>
            <person name="Kalinowski J."/>
            <person name="Ruckert C."/>
        </authorList>
    </citation>
    <scope>NUCLEOTIDE SEQUENCE</scope>
    <source>
        <strain evidence="11">CGMCC 1.12426</strain>
    </source>
</reference>
<keyword evidence="5" id="KW-0010">Activator</keyword>
<dbReference type="InterPro" id="IPR013767">
    <property type="entry name" value="PAS_fold"/>
</dbReference>
<feature type="domain" description="PAS" evidence="9">
    <location>
        <begin position="169"/>
        <end position="222"/>
    </location>
</feature>
<evidence type="ECO:0000256" key="7">
    <source>
        <dbReference type="SAM" id="MobiDB-lite"/>
    </source>
</evidence>
<dbReference type="CDD" id="cd00009">
    <property type="entry name" value="AAA"/>
    <property type="match status" value="1"/>
</dbReference>
<dbReference type="PANTHER" id="PTHR32071:SF117">
    <property type="entry name" value="PTS-DEPENDENT DIHYDROXYACETONE KINASE OPERON REGULATORY PROTEIN-RELATED"/>
    <property type="match status" value="1"/>
</dbReference>
<dbReference type="InterPro" id="IPR025662">
    <property type="entry name" value="Sigma_54_int_dom_ATP-bd_1"/>
</dbReference>
<evidence type="ECO:0000256" key="2">
    <source>
        <dbReference type="ARBA" id="ARBA00022840"/>
    </source>
</evidence>
<dbReference type="GO" id="GO:0005524">
    <property type="term" value="F:ATP binding"/>
    <property type="evidence" value="ECO:0007669"/>
    <property type="project" value="UniProtKB-KW"/>
</dbReference>
<dbReference type="InterPro" id="IPR025943">
    <property type="entry name" value="Sigma_54_int_dom_ATP-bd_2"/>
</dbReference>
<dbReference type="EMBL" id="BMFA01000004">
    <property type="protein sequence ID" value="GGB45500.1"/>
    <property type="molecule type" value="Genomic_DNA"/>
</dbReference>
<dbReference type="InterPro" id="IPR035965">
    <property type="entry name" value="PAS-like_dom_sf"/>
</dbReference>
<dbReference type="PROSITE" id="PS50113">
    <property type="entry name" value="PAC"/>
    <property type="match status" value="1"/>
</dbReference>
<dbReference type="PROSITE" id="PS00675">
    <property type="entry name" value="SIGMA54_INTERACT_1"/>
    <property type="match status" value="1"/>
</dbReference>
<dbReference type="GO" id="GO:0000160">
    <property type="term" value="P:phosphorelay signal transduction system"/>
    <property type="evidence" value="ECO:0007669"/>
    <property type="project" value="UniProtKB-KW"/>
</dbReference>
<gene>
    <name evidence="11" type="ORF">GCM10011316_16950</name>
</gene>
<evidence type="ECO:0000259" key="10">
    <source>
        <dbReference type="PROSITE" id="PS50113"/>
    </source>
</evidence>
<dbReference type="SUPFAM" id="SSF52540">
    <property type="entry name" value="P-loop containing nucleoside triphosphate hydrolases"/>
    <property type="match status" value="1"/>
</dbReference>
<dbReference type="InterPro" id="IPR058031">
    <property type="entry name" value="AAA_lid_NorR"/>
</dbReference>
<dbReference type="InterPro" id="IPR000700">
    <property type="entry name" value="PAS-assoc_C"/>
</dbReference>
<dbReference type="Gene3D" id="3.40.50.300">
    <property type="entry name" value="P-loop containing nucleotide triphosphate hydrolases"/>
    <property type="match status" value="1"/>
</dbReference>
<dbReference type="Gene3D" id="1.10.8.60">
    <property type="match status" value="1"/>
</dbReference>
<dbReference type="PROSITE" id="PS50112">
    <property type="entry name" value="PAS"/>
    <property type="match status" value="1"/>
</dbReference>
<evidence type="ECO:0000256" key="6">
    <source>
        <dbReference type="SAM" id="Coils"/>
    </source>
</evidence>
<evidence type="ECO:0000313" key="12">
    <source>
        <dbReference type="Proteomes" id="UP000605148"/>
    </source>
</evidence>
<feature type="domain" description="Sigma-54 factor interaction" evidence="8">
    <location>
        <begin position="332"/>
        <end position="561"/>
    </location>
</feature>
<feature type="domain" description="PAC" evidence="10">
    <location>
        <begin position="249"/>
        <end position="300"/>
    </location>
</feature>
<dbReference type="Pfam" id="PF00158">
    <property type="entry name" value="Sigma54_activat"/>
    <property type="match status" value="1"/>
</dbReference>
<dbReference type="SMART" id="SM00382">
    <property type="entry name" value="AAA"/>
    <property type="match status" value="1"/>
</dbReference>
<dbReference type="InterPro" id="IPR027417">
    <property type="entry name" value="P-loop_NTPase"/>
</dbReference>
<evidence type="ECO:0000259" key="9">
    <source>
        <dbReference type="PROSITE" id="PS50112"/>
    </source>
</evidence>
<sequence length="644" mass="71795">MQMSNHDETDLVPRLASDTPASDMSPCPGDLLAQTVSLMPKATFVVDPGRDRIEAANEGACRLFGYDRLKGRSFTGLHPGCEPHIAVFAEEAIHRGTAWTRRLEGRARTGNSLALEYVCKPVAAADRTLLVLTATDLVEQSRRDIETDTTSAHRSGIMEWHRLQQFFHEMARLNDLILTAAGDGIYGVDATGKTTFVNPAAERMLGWSAADLIGRDMHSAIHHKHADGSVYPAEKCPIYNSFHYARINRVDDETFWRKDGKPVRVEYTSTPIIDGDAVLGAVILFRDIAQRKEQERQLTEALAEVDRLRSRLEMENAYLQEEIRAQRNHREIIGSSDAIADTIRQIELVAPTEANVLIIGESGTGKELVAQAIHDDSARRERPLIRVNCAAIPRELFESEFFGHVRGAFTSALRDRVGRFELADGGTLFLDEVGEIPMELQGKLLRVLQDKSYERVGEAKTRKTNVRIIAATNRDLQSEVEAGRFREDLYFRLNVFPIFLKPLRDRRDDIPPLAEHFLNLCCRRLGIAKPALSRANVVDLMAYEWPGNARELENVIERAAILSRGGRLSFELPIHPQRLALTGDMAGAPAIETDAQMREREVANLKAAVEAAGGRISGPGGAAELLDMKPTTLYSRLRRLGLQE</sequence>
<keyword evidence="3" id="KW-0902">Two-component regulatory system</keyword>
<dbReference type="PANTHER" id="PTHR32071">
    <property type="entry name" value="TRANSCRIPTIONAL REGULATORY PROTEIN"/>
    <property type="match status" value="1"/>
</dbReference>
<keyword evidence="1" id="KW-0547">Nucleotide-binding</keyword>
<dbReference type="InterPro" id="IPR002078">
    <property type="entry name" value="Sigma_54_int"/>
</dbReference>
<dbReference type="SUPFAM" id="SSF55785">
    <property type="entry name" value="PYP-like sensor domain (PAS domain)"/>
    <property type="match status" value="2"/>
</dbReference>
<dbReference type="GO" id="GO:0006355">
    <property type="term" value="P:regulation of DNA-templated transcription"/>
    <property type="evidence" value="ECO:0007669"/>
    <property type="project" value="InterPro"/>
</dbReference>
<organism evidence="11 12">
    <name type="scientific">Roseibium aquae</name>
    <dbReference type="NCBI Taxonomy" id="1323746"/>
    <lineage>
        <taxon>Bacteria</taxon>
        <taxon>Pseudomonadati</taxon>
        <taxon>Pseudomonadota</taxon>
        <taxon>Alphaproteobacteria</taxon>
        <taxon>Hyphomicrobiales</taxon>
        <taxon>Stappiaceae</taxon>
        <taxon>Roseibium</taxon>
    </lineage>
</organism>
<evidence type="ECO:0000256" key="3">
    <source>
        <dbReference type="ARBA" id="ARBA00023012"/>
    </source>
</evidence>
<dbReference type="Gene3D" id="3.30.450.20">
    <property type="entry name" value="PAS domain"/>
    <property type="match status" value="2"/>
</dbReference>
<dbReference type="PROSITE" id="PS00676">
    <property type="entry name" value="SIGMA54_INTERACT_2"/>
    <property type="match status" value="1"/>
</dbReference>
<dbReference type="Pfam" id="PF25601">
    <property type="entry name" value="AAA_lid_14"/>
    <property type="match status" value="1"/>
</dbReference>
<protein>
    <submittedName>
        <fullName evidence="11">Transcriptional regulator</fullName>
    </submittedName>
</protein>
<dbReference type="GO" id="GO:0003677">
    <property type="term" value="F:DNA binding"/>
    <property type="evidence" value="ECO:0007669"/>
    <property type="project" value="UniProtKB-KW"/>
</dbReference>
<dbReference type="Proteomes" id="UP000605148">
    <property type="component" value="Unassembled WGS sequence"/>
</dbReference>
<dbReference type="InterPro" id="IPR000014">
    <property type="entry name" value="PAS"/>
</dbReference>
<feature type="coiled-coil region" evidence="6">
    <location>
        <begin position="291"/>
        <end position="329"/>
    </location>
</feature>
<proteinExistence type="predicted"/>
<accession>A0A916WZU9</accession>
<evidence type="ECO:0000256" key="4">
    <source>
        <dbReference type="ARBA" id="ARBA00023125"/>
    </source>
</evidence>
<keyword evidence="6" id="KW-0175">Coiled coil</keyword>
<feature type="compositionally biased region" description="Basic and acidic residues" evidence="7">
    <location>
        <begin position="1"/>
        <end position="11"/>
    </location>
</feature>
<dbReference type="Pfam" id="PF00989">
    <property type="entry name" value="PAS"/>
    <property type="match status" value="1"/>
</dbReference>
<keyword evidence="4" id="KW-0238">DNA-binding</keyword>
<dbReference type="PROSITE" id="PS50045">
    <property type="entry name" value="SIGMA54_INTERACT_4"/>
    <property type="match status" value="1"/>
</dbReference>
<evidence type="ECO:0000256" key="1">
    <source>
        <dbReference type="ARBA" id="ARBA00022741"/>
    </source>
</evidence>
<evidence type="ECO:0000256" key="5">
    <source>
        <dbReference type="ARBA" id="ARBA00023159"/>
    </source>
</evidence>
<dbReference type="FunFam" id="3.40.50.300:FF:000006">
    <property type="entry name" value="DNA-binding transcriptional regulator NtrC"/>
    <property type="match status" value="1"/>
</dbReference>
<dbReference type="CDD" id="cd00130">
    <property type="entry name" value="PAS"/>
    <property type="match status" value="2"/>
</dbReference>
<reference evidence="11" key="2">
    <citation type="submission" date="2020-09" db="EMBL/GenBank/DDBJ databases">
        <authorList>
            <person name="Sun Q."/>
            <person name="Zhou Y."/>
        </authorList>
    </citation>
    <scope>NUCLEOTIDE SEQUENCE</scope>
    <source>
        <strain evidence="11">CGMCC 1.12426</strain>
    </source>
</reference>
<feature type="region of interest" description="Disordered" evidence="7">
    <location>
        <begin position="1"/>
        <end position="23"/>
    </location>
</feature>
<dbReference type="InterPro" id="IPR003593">
    <property type="entry name" value="AAA+_ATPase"/>
</dbReference>
<name>A0A916WZU9_9HYPH</name>
<dbReference type="SMART" id="SM00091">
    <property type="entry name" value="PAS"/>
    <property type="match status" value="2"/>
</dbReference>
<keyword evidence="12" id="KW-1185">Reference proteome</keyword>